<organism evidence="3 4">
    <name type="scientific">Byssothecium circinans</name>
    <dbReference type="NCBI Taxonomy" id="147558"/>
    <lineage>
        <taxon>Eukaryota</taxon>
        <taxon>Fungi</taxon>
        <taxon>Dikarya</taxon>
        <taxon>Ascomycota</taxon>
        <taxon>Pezizomycotina</taxon>
        <taxon>Dothideomycetes</taxon>
        <taxon>Pleosporomycetidae</taxon>
        <taxon>Pleosporales</taxon>
        <taxon>Massarineae</taxon>
        <taxon>Massarinaceae</taxon>
        <taxon>Byssothecium</taxon>
    </lineage>
</organism>
<keyword evidence="1" id="KW-0472">Membrane</keyword>
<feature type="signal peptide" evidence="2">
    <location>
        <begin position="1"/>
        <end position="19"/>
    </location>
</feature>
<accession>A0A6A5TUA2</accession>
<dbReference type="OrthoDB" id="5215637at2759"/>
<name>A0A6A5TUA2_9PLEO</name>
<reference evidence="3" key="1">
    <citation type="journal article" date="2020" name="Stud. Mycol.">
        <title>101 Dothideomycetes genomes: a test case for predicting lifestyles and emergence of pathogens.</title>
        <authorList>
            <person name="Haridas S."/>
            <person name="Albert R."/>
            <person name="Binder M."/>
            <person name="Bloem J."/>
            <person name="Labutti K."/>
            <person name="Salamov A."/>
            <person name="Andreopoulos B."/>
            <person name="Baker S."/>
            <person name="Barry K."/>
            <person name="Bills G."/>
            <person name="Bluhm B."/>
            <person name="Cannon C."/>
            <person name="Castanera R."/>
            <person name="Culley D."/>
            <person name="Daum C."/>
            <person name="Ezra D."/>
            <person name="Gonzalez J."/>
            <person name="Henrissat B."/>
            <person name="Kuo A."/>
            <person name="Liang C."/>
            <person name="Lipzen A."/>
            <person name="Lutzoni F."/>
            <person name="Magnuson J."/>
            <person name="Mondo S."/>
            <person name="Nolan M."/>
            <person name="Ohm R."/>
            <person name="Pangilinan J."/>
            <person name="Park H.-J."/>
            <person name="Ramirez L."/>
            <person name="Alfaro M."/>
            <person name="Sun H."/>
            <person name="Tritt A."/>
            <person name="Yoshinaga Y."/>
            <person name="Zwiers L.-H."/>
            <person name="Turgeon B."/>
            <person name="Goodwin S."/>
            <person name="Spatafora J."/>
            <person name="Crous P."/>
            <person name="Grigoriev I."/>
        </authorList>
    </citation>
    <scope>NUCLEOTIDE SEQUENCE</scope>
    <source>
        <strain evidence="3">CBS 675.92</strain>
    </source>
</reference>
<evidence type="ECO:0000313" key="4">
    <source>
        <dbReference type="Proteomes" id="UP000800035"/>
    </source>
</evidence>
<keyword evidence="4" id="KW-1185">Reference proteome</keyword>
<evidence type="ECO:0000313" key="3">
    <source>
        <dbReference type="EMBL" id="KAF1955884.1"/>
    </source>
</evidence>
<evidence type="ECO:0000256" key="1">
    <source>
        <dbReference type="SAM" id="Phobius"/>
    </source>
</evidence>
<keyword evidence="1" id="KW-1133">Transmembrane helix</keyword>
<dbReference type="Proteomes" id="UP000800035">
    <property type="component" value="Unassembled WGS sequence"/>
</dbReference>
<dbReference type="AlphaFoldDB" id="A0A6A5TUA2"/>
<keyword evidence="1" id="KW-0812">Transmembrane</keyword>
<evidence type="ECO:0008006" key="5">
    <source>
        <dbReference type="Google" id="ProtNLM"/>
    </source>
</evidence>
<sequence>MRSFTTLPVSLLFYVLAQGAEQKCYGLLGNELDSTYAPCKSSTKHSGCCAIRRPVGSVDICLDNGLCMATNDEYMGSIWQKGCTDPTGKDPGCPKLCPDVTDDFAGGKKAHAWNIQMCDFGSYCCRGVDDRSNCCNNATAPKIKTTFLGAFQFETSTAGVSSTLTPTTATATPAIPTTTPAINAPQVAGTAVSTGAPFAITPTDLPSLCAAEKRKIASTVGGAVGGIMGAAIIGLLAVMFWMHKKEKRQRRLKEHYEAQSYTHRPGPVTVVYEKESEEVGNEVDDLM</sequence>
<feature type="transmembrane region" description="Helical" evidence="1">
    <location>
        <begin position="216"/>
        <end position="242"/>
    </location>
</feature>
<gene>
    <name evidence="3" type="ORF">CC80DRAFT_81553</name>
</gene>
<evidence type="ECO:0000256" key="2">
    <source>
        <dbReference type="SAM" id="SignalP"/>
    </source>
</evidence>
<keyword evidence="2" id="KW-0732">Signal</keyword>
<protein>
    <recommendedName>
        <fullName evidence="5">Mid2 domain-containing protein</fullName>
    </recommendedName>
</protein>
<feature type="chain" id="PRO_5025648901" description="Mid2 domain-containing protein" evidence="2">
    <location>
        <begin position="20"/>
        <end position="287"/>
    </location>
</feature>
<proteinExistence type="predicted"/>
<dbReference type="EMBL" id="ML976993">
    <property type="protein sequence ID" value="KAF1955884.1"/>
    <property type="molecule type" value="Genomic_DNA"/>
</dbReference>